<sequence>MYIIGGLELPIKWLAIWPFNTHADEQPVQHNRLVWTDFYTSHPFLSAWSNVESLSLSGLMDDREIKFCGVLVATADDLRKPDIRNRPIDLRIAGIIDHASTMQLQELDIGGGELLSSITVPAMGHLQRTLQHRGAYLRRLTIKRIILNGSSWIPLLSPLRQHNTALEEIEISDLEIGHPEYWSLHFPGVSVNHIVDPVTGSKFIYPSAGKNLTIRYAGPRMDLALQKIEQWAQGG</sequence>
<reference evidence="1 2" key="1">
    <citation type="submission" date="2024-07" db="EMBL/GenBank/DDBJ databases">
        <title>Section-level genome sequencing and comparative genomics of Aspergillus sections Usti and Cavernicolus.</title>
        <authorList>
            <consortium name="Lawrence Berkeley National Laboratory"/>
            <person name="Nybo J.L."/>
            <person name="Vesth T.C."/>
            <person name="Theobald S."/>
            <person name="Frisvad J.C."/>
            <person name="Larsen T.O."/>
            <person name="Kjaerboelling I."/>
            <person name="Rothschild-Mancinelli K."/>
            <person name="Lyhne E.K."/>
            <person name="Kogle M.E."/>
            <person name="Barry K."/>
            <person name="Clum A."/>
            <person name="Na H."/>
            <person name="Ledsgaard L."/>
            <person name="Lin J."/>
            <person name="Lipzen A."/>
            <person name="Kuo A."/>
            <person name="Riley R."/>
            <person name="Mondo S."/>
            <person name="Labutti K."/>
            <person name="Haridas S."/>
            <person name="Pangalinan J."/>
            <person name="Salamov A.A."/>
            <person name="Simmons B.A."/>
            <person name="Magnuson J.K."/>
            <person name="Chen J."/>
            <person name="Drula E."/>
            <person name="Henrissat B."/>
            <person name="Wiebenga A."/>
            <person name="Lubbers R.J."/>
            <person name="Gomes A.C."/>
            <person name="Makela M.R."/>
            <person name="Stajich J."/>
            <person name="Grigoriev I.V."/>
            <person name="Mortensen U.H."/>
            <person name="De Vries R.P."/>
            <person name="Baker S.E."/>
            <person name="Andersen M.R."/>
        </authorList>
    </citation>
    <scope>NUCLEOTIDE SEQUENCE [LARGE SCALE GENOMIC DNA]</scope>
    <source>
        <strain evidence="1 2">CBS 123904</strain>
    </source>
</reference>
<accession>A0ABR4IDQ4</accession>
<dbReference type="EMBL" id="JBFXLU010000468">
    <property type="protein sequence ID" value="KAL2825873.1"/>
    <property type="molecule type" value="Genomic_DNA"/>
</dbReference>
<organism evidence="1 2">
    <name type="scientific">Aspergillus pseudoustus</name>
    <dbReference type="NCBI Taxonomy" id="1810923"/>
    <lineage>
        <taxon>Eukaryota</taxon>
        <taxon>Fungi</taxon>
        <taxon>Dikarya</taxon>
        <taxon>Ascomycota</taxon>
        <taxon>Pezizomycotina</taxon>
        <taxon>Eurotiomycetes</taxon>
        <taxon>Eurotiomycetidae</taxon>
        <taxon>Eurotiales</taxon>
        <taxon>Aspergillaceae</taxon>
        <taxon>Aspergillus</taxon>
        <taxon>Aspergillus subgen. Nidulantes</taxon>
    </lineage>
</organism>
<keyword evidence="2" id="KW-1185">Reference proteome</keyword>
<dbReference type="SUPFAM" id="SSF52047">
    <property type="entry name" value="RNI-like"/>
    <property type="match status" value="1"/>
</dbReference>
<gene>
    <name evidence="1" type="ORF">BJY01DRAFT_151767</name>
</gene>
<protein>
    <submittedName>
        <fullName evidence="1">Uncharacterized protein</fullName>
    </submittedName>
</protein>
<name>A0ABR4IDQ4_9EURO</name>
<evidence type="ECO:0000313" key="1">
    <source>
        <dbReference type="EMBL" id="KAL2825873.1"/>
    </source>
</evidence>
<evidence type="ECO:0000313" key="2">
    <source>
        <dbReference type="Proteomes" id="UP001610446"/>
    </source>
</evidence>
<proteinExistence type="predicted"/>
<dbReference type="Proteomes" id="UP001610446">
    <property type="component" value="Unassembled WGS sequence"/>
</dbReference>
<comment type="caution">
    <text evidence="1">The sequence shown here is derived from an EMBL/GenBank/DDBJ whole genome shotgun (WGS) entry which is preliminary data.</text>
</comment>